<keyword evidence="9" id="KW-1185">Reference proteome</keyword>
<dbReference type="PANTHER" id="PTHR35007">
    <property type="entry name" value="INTEGRAL MEMBRANE PROTEIN-RELATED"/>
    <property type="match status" value="1"/>
</dbReference>
<dbReference type="RefSeq" id="WP_249831691.1">
    <property type="nucleotide sequence ID" value="NZ_JAMGBE010000003.1"/>
</dbReference>
<evidence type="ECO:0000313" key="9">
    <source>
        <dbReference type="Proteomes" id="UP001165342"/>
    </source>
</evidence>
<comment type="subcellular location">
    <subcellularLocation>
        <location evidence="1">Cell membrane</location>
        <topology evidence="1">Multi-pass membrane protein</topology>
    </subcellularLocation>
</comment>
<dbReference type="InterPro" id="IPR018076">
    <property type="entry name" value="T2SS_GspF_dom"/>
</dbReference>
<keyword evidence="5 6" id="KW-0472">Membrane</keyword>
<organism evidence="8 9">
    <name type="scientific">Sphingomonas hankyongi</name>
    <dbReference type="NCBI Taxonomy" id="2908209"/>
    <lineage>
        <taxon>Bacteria</taxon>
        <taxon>Pseudomonadati</taxon>
        <taxon>Pseudomonadota</taxon>
        <taxon>Alphaproteobacteria</taxon>
        <taxon>Sphingomonadales</taxon>
        <taxon>Sphingomonadaceae</taxon>
        <taxon>Sphingomonas</taxon>
    </lineage>
</organism>
<dbReference type="Gene3D" id="1.20.81.30">
    <property type="entry name" value="Type II secretion system (T2SS), domain F"/>
    <property type="match status" value="1"/>
</dbReference>
<dbReference type="PANTHER" id="PTHR35007:SF1">
    <property type="entry name" value="PILUS ASSEMBLY PROTEIN"/>
    <property type="match status" value="1"/>
</dbReference>
<feature type="transmembrane region" description="Helical" evidence="6">
    <location>
        <begin position="275"/>
        <end position="295"/>
    </location>
</feature>
<dbReference type="Proteomes" id="UP001165342">
    <property type="component" value="Unassembled WGS sequence"/>
</dbReference>
<feature type="transmembrane region" description="Helical" evidence="6">
    <location>
        <begin position="6"/>
        <end position="30"/>
    </location>
</feature>
<sequence>MSPIWIRALVLACTFGAVALAAEALLRWYLSNRAGGKAVNLRLQMIGMGRTTGETMNLLRRQNSSVPQGLPPLMDRYAHKFERMLMQAQVTAPTGRIMLTILIAPVAIFFVMLLLMATWWGIGISSGRILISATFALLLGAMLPLMFFNFKATRTRKKMEEQFPVALDVFVRGLRAGHPIAAALDLLTVEMPDPIGSQFGLAVDEVTYGAELRDALQNMAERWDLDDMRMFVVCLSVQNETGGNLAEILENLSRVIRERHSMMLKVRALSSEGRMTGIMLTVLPVLTFVGLFLMNSHFFLDVADDPWFIPGFGMLIILYFIGFFTIRKMVDLKV</sequence>
<accession>A0ABT0S3L2</accession>
<dbReference type="InterPro" id="IPR042094">
    <property type="entry name" value="T2SS_GspF_sf"/>
</dbReference>
<proteinExistence type="predicted"/>
<dbReference type="EMBL" id="JAMGBE010000003">
    <property type="protein sequence ID" value="MCL6730191.1"/>
    <property type="molecule type" value="Genomic_DNA"/>
</dbReference>
<evidence type="ECO:0000256" key="6">
    <source>
        <dbReference type="SAM" id="Phobius"/>
    </source>
</evidence>
<dbReference type="Pfam" id="PF00482">
    <property type="entry name" value="T2SSF"/>
    <property type="match status" value="1"/>
</dbReference>
<gene>
    <name evidence="8" type="ORF">LZ538_09015</name>
</gene>
<evidence type="ECO:0000256" key="1">
    <source>
        <dbReference type="ARBA" id="ARBA00004651"/>
    </source>
</evidence>
<protein>
    <submittedName>
        <fullName evidence="8">Type II secretion system F family protein</fullName>
    </submittedName>
</protein>
<name>A0ABT0S3L2_9SPHN</name>
<feature type="domain" description="Type II secretion system protein GspF" evidence="7">
    <location>
        <begin position="167"/>
        <end position="289"/>
    </location>
</feature>
<keyword evidence="4 6" id="KW-1133">Transmembrane helix</keyword>
<keyword evidence="3 6" id="KW-0812">Transmembrane</keyword>
<feature type="transmembrane region" description="Helical" evidence="6">
    <location>
        <begin position="97"/>
        <end position="122"/>
    </location>
</feature>
<feature type="transmembrane region" description="Helical" evidence="6">
    <location>
        <begin position="128"/>
        <end position="150"/>
    </location>
</feature>
<comment type="caution">
    <text evidence="8">The sequence shown here is derived from an EMBL/GenBank/DDBJ whole genome shotgun (WGS) entry which is preliminary data.</text>
</comment>
<keyword evidence="2" id="KW-1003">Cell membrane</keyword>
<reference evidence="8" key="1">
    <citation type="submission" date="2022-05" db="EMBL/GenBank/DDBJ databases">
        <authorList>
            <person name="Jo J.-H."/>
            <person name="Im W.-T."/>
        </authorList>
    </citation>
    <scope>NUCLEOTIDE SEQUENCE</scope>
    <source>
        <strain evidence="8">SE220</strain>
    </source>
</reference>
<evidence type="ECO:0000259" key="7">
    <source>
        <dbReference type="Pfam" id="PF00482"/>
    </source>
</evidence>
<evidence type="ECO:0000256" key="4">
    <source>
        <dbReference type="ARBA" id="ARBA00022989"/>
    </source>
</evidence>
<evidence type="ECO:0000256" key="2">
    <source>
        <dbReference type="ARBA" id="ARBA00022475"/>
    </source>
</evidence>
<feature type="transmembrane region" description="Helical" evidence="6">
    <location>
        <begin position="307"/>
        <end position="326"/>
    </location>
</feature>
<evidence type="ECO:0000313" key="8">
    <source>
        <dbReference type="EMBL" id="MCL6730191.1"/>
    </source>
</evidence>
<evidence type="ECO:0000256" key="3">
    <source>
        <dbReference type="ARBA" id="ARBA00022692"/>
    </source>
</evidence>
<evidence type="ECO:0000256" key="5">
    <source>
        <dbReference type="ARBA" id="ARBA00023136"/>
    </source>
</evidence>